<feature type="repeat" description="RCC1" evidence="3">
    <location>
        <begin position="17"/>
        <end position="82"/>
    </location>
</feature>
<dbReference type="PROSITE" id="PS00626">
    <property type="entry name" value="RCC1_2"/>
    <property type="match status" value="2"/>
</dbReference>
<reference evidence="7" key="2">
    <citation type="submission" date="2015-01" db="EMBL/GenBank/DDBJ databases">
        <title>Evolutionary Origins and Diversification of the Mycorrhizal Mutualists.</title>
        <authorList>
            <consortium name="DOE Joint Genome Institute"/>
            <consortium name="Mycorrhizal Genomics Consortium"/>
            <person name="Kohler A."/>
            <person name="Kuo A."/>
            <person name="Nagy L.G."/>
            <person name="Floudas D."/>
            <person name="Copeland A."/>
            <person name="Barry K.W."/>
            <person name="Cichocki N."/>
            <person name="Veneault-Fourrey C."/>
            <person name="LaButti K."/>
            <person name="Lindquist E.A."/>
            <person name="Lipzen A."/>
            <person name="Lundell T."/>
            <person name="Morin E."/>
            <person name="Murat C."/>
            <person name="Riley R."/>
            <person name="Ohm R."/>
            <person name="Sun H."/>
            <person name="Tunlid A."/>
            <person name="Henrissat B."/>
            <person name="Grigoriev I.V."/>
            <person name="Hibbett D.S."/>
            <person name="Martin F."/>
        </authorList>
    </citation>
    <scope>NUCLEOTIDE SEQUENCE [LARGE SCALE GENOMIC DNA]</scope>
    <source>
        <strain evidence="7">MUT 4182</strain>
    </source>
</reference>
<dbReference type="PANTHER" id="PTHR45982:SF1">
    <property type="entry name" value="REGULATOR OF CHROMOSOME CONDENSATION"/>
    <property type="match status" value="1"/>
</dbReference>
<name>A0A0C3L6B3_9AGAM</name>
<organism evidence="6 7">
    <name type="scientific">Tulasnella calospora MUT 4182</name>
    <dbReference type="NCBI Taxonomy" id="1051891"/>
    <lineage>
        <taxon>Eukaryota</taxon>
        <taxon>Fungi</taxon>
        <taxon>Dikarya</taxon>
        <taxon>Basidiomycota</taxon>
        <taxon>Agaricomycotina</taxon>
        <taxon>Agaricomycetes</taxon>
        <taxon>Cantharellales</taxon>
        <taxon>Tulasnellaceae</taxon>
        <taxon>Tulasnella</taxon>
    </lineage>
</organism>
<feature type="repeat" description="RCC1" evidence="3">
    <location>
        <begin position="209"/>
        <end position="261"/>
    </location>
</feature>
<feature type="repeat" description="RCC1" evidence="3">
    <location>
        <begin position="83"/>
        <end position="150"/>
    </location>
</feature>
<evidence type="ECO:0000313" key="6">
    <source>
        <dbReference type="EMBL" id="KIO29368.1"/>
    </source>
</evidence>
<dbReference type="GO" id="GO:0005737">
    <property type="term" value="C:cytoplasm"/>
    <property type="evidence" value="ECO:0007669"/>
    <property type="project" value="TreeGrafter"/>
</dbReference>
<dbReference type="InterPro" id="IPR000408">
    <property type="entry name" value="Reg_chr_condens"/>
</dbReference>
<dbReference type="InterPro" id="IPR058923">
    <property type="entry name" value="RCC1-like_dom"/>
</dbReference>
<dbReference type="EMBL" id="KN822983">
    <property type="protein sequence ID" value="KIO29368.1"/>
    <property type="molecule type" value="Genomic_DNA"/>
</dbReference>
<dbReference type="Pfam" id="PF25390">
    <property type="entry name" value="WD40_RLD"/>
    <property type="match status" value="1"/>
</dbReference>
<dbReference type="AlphaFoldDB" id="A0A0C3L6B3"/>
<dbReference type="InterPro" id="IPR009091">
    <property type="entry name" value="RCC1/BLIP-II"/>
</dbReference>
<evidence type="ECO:0000256" key="3">
    <source>
        <dbReference type="PROSITE-ProRule" id="PRU00235"/>
    </source>
</evidence>
<protein>
    <recommendedName>
        <fullName evidence="5">RCC1-like domain-containing protein</fullName>
    </recommendedName>
</protein>
<dbReference type="HOGENOM" id="CLU_005210_4_2_1"/>
<dbReference type="GO" id="GO:0005085">
    <property type="term" value="F:guanyl-nucleotide exchange factor activity"/>
    <property type="evidence" value="ECO:0007669"/>
    <property type="project" value="TreeGrafter"/>
</dbReference>
<dbReference type="Proteomes" id="UP000054248">
    <property type="component" value="Unassembled WGS sequence"/>
</dbReference>
<keyword evidence="2" id="KW-0677">Repeat</keyword>
<feature type="domain" description="RCC1-like" evidence="5">
    <location>
        <begin position="18"/>
        <end position="480"/>
    </location>
</feature>
<dbReference type="STRING" id="1051891.A0A0C3L6B3"/>
<keyword evidence="1" id="KW-0344">Guanine-nucleotide releasing factor</keyword>
<accession>A0A0C3L6B3</accession>
<feature type="repeat" description="RCC1" evidence="3">
    <location>
        <begin position="430"/>
        <end position="485"/>
    </location>
</feature>
<dbReference type="PRINTS" id="PR00633">
    <property type="entry name" value="RCCNDNSATION"/>
</dbReference>
<reference evidence="6 7" key="1">
    <citation type="submission" date="2014-04" db="EMBL/GenBank/DDBJ databases">
        <authorList>
            <consortium name="DOE Joint Genome Institute"/>
            <person name="Kuo A."/>
            <person name="Girlanda M."/>
            <person name="Perotto S."/>
            <person name="Kohler A."/>
            <person name="Nagy L.G."/>
            <person name="Floudas D."/>
            <person name="Copeland A."/>
            <person name="Barry K.W."/>
            <person name="Cichocki N."/>
            <person name="Veneault-Fourrey C."/>
            <person name="LaButti K."/>
            <person name="Lindquist E.A."/>
            <person name="Lipzen A."/>
            <person name="Lundell T."/>
            <person name="Morin E."/>
            <person name="Murat C."/>
            <person name="Sun H."/>
            <person name="Tunlid A."/>
            <person name="Henrissat B."/>
            <person name="Grigoriev I.V."/>
            <person name="Hibbett D.S."/>
            <person name="Martin F."/>
            <person name="Nordberg H.P."/>
            <person name="Cantor M.N."/>
            <person name="Hua S.X."/>
        </authorList>
    </citation>
    <scope>NUCLEOTIDE SEQUENCE [LARGE SCALE GENOMIC DNA]</scope>
    <source>
        <strain evidence="6 7">MUT 4182</strain>
    </source>
</reference>
<feature type="non-terminal residue" evidence="6">
    <location>
        <position position="485"/>
    </location>
</feature>
<dbReference type="SUPFAM" id="SSF50985">
    <property type="entry name" value="RCC1/BLIP-II"/>
    <property type="match status" value="1"/>
</dbReference>
<sequence>PPLNALPGIPPVLRPARQLFVFGTGNFGQFGLGTDEIGEIKRPKAHSWFNEQMEEGKLGSEPGAGLEMVVAGGMHNLAIDEAGRVWSWGVNDGAALGRKTTGVINPETGQPFENEDLETVPQAIQKLVDAKFRAVFVAAGDSISIAISDSGELKAWGSYRSSEGVLGFDGKPGSPKLQYDPTTLPALKKEKFVQAACGVDHVLALTTQGHVYAWGDPRQGAIGRKVLERHVAHGLDPDRLSLRNIVHVASGSWHSFTVDQEGVVCAWGLNSQGQLGLVDESYFDLDADEKVRNFEEHIPTPTQVEALHPSKLGGRKVVQISGGEHHSLFLLDDGSVFACGRHDSAQLGLSEDHPATKALAALKERFPEVPNCIPYPVQIYFPPAPTDDSPDPSLEAYPEASASTPNGVPKRPIQQLSAGTRHNLAVARDGVVYAWGYGDNYELGLGDVDQKDVPGRVRSKDLREMSITVESAQAGGQHCLLLGRK</sequence>
<feature type="region of interest" description="Disordered" evidence="4">
    <location>
        <begin position="383"/>
        <end position="411"/>
    </location>
</feature>
<feature type="repeat" description="RCC1" evidence="3">
    <location>
        <begin position="334"/>
        <end position="429"/>
    </location>
</feature>
<proteinExistence type="predicted"/>
<dbReference type="Gene3D" id="2.130.10.30">
    <property type="entry name" value="Regulator of chromosome condensation 1/beta-lactamase-inhibitor protein II"/>
    <property type="match status" value="1"/>
</dbReference>
<feature type="repeat" description="RCC1" evidence="3">
    <location>
        <begin position="151"/>
        <end position="208"/>
    </location>
</feature>
<feature type="repeat" description="RCC1" evidence="3">
    <location>
        <begin position="262"/>
        <end position="333"/>
    </location>
</feature>
<dbReference type="OrthoDB" id="61110at2759"/>
<evidence type="ECO:0000259" key="5">
    <source>
        <dbReference type="Pfam" id="PF25390"/>
    </source>
</evidence>
<evidence type="ECO:0000256" key="2">
    <source>
        <dbReference type="ARBA" id="ARBA00022737"/>
    </source>
</evidence>
<evidence type="ECO:0000313" key="7">
    <source>
        <dbReference type="Proteomes" id="UP000054248"/>
    </source>
</evidence>
<dbReference type="InterPro" id="IPR051553">
    <property type="entry name" value="Ran_GTPase-activating"/>
</dbReference>
<dbReference type="PROSITE" id="PS00625">
    <property type="entry name" value="RCC1_1"/>
    <property type="match status" value="1"/>
</dbReference>
<keyword evidence="7" id="KW-1185">Reference proteome</keyword>
<feature type="non-terminal residue" evidence="6">
    <location>
        <position position="1"/>
    </location>
</feature>
<evidence type="ECO:0000256" key="1">
    <source>
        <dbReference type="ARBA" id="ARBA00022658"/>
    </source>
</evidence>
<evidence type="ECO:0000256" key="4">
    <source>
        <dbReference type="SAM" id="MobiDB-lite"/>
    </source>
</evidence>
<dbReference type="PANTHER" id="PTHR45982">
    <property type="entry name" value="REGULATOR OF CHROMOSOME CONDENSATION"/>
    <property type="match status" value="1"/>
</dbReference>
<gene>
    <name evidence="6" type="ORF">M407DRAFT_45354</name>
</gene>
<dbReference type="PROSITE" id="PS50012">
    <property type="entry name" value="RCC1_3"/>
    <property type="match status" value="7"/>
</dbReference>